<keyword evidence="2" id="KW-1185">Reference proteome</keyword>
<dbReference type="GeneID" id="108929895"/>
<dbReference type="PANTHER" id="PTHR15510:SF5">
    <property type="entry name" value="SPERM-ASSOCIATED ANTIGEN 8"/>
    <property type="match status" value="1"/>
</dbReference>
<protein>
    <submittedName>
        <fullName evidence="1">Sperm associated antigen 8</fullName>
    </submittedName>
</protein>
<dbReference type="InterPro" id="IPR026124">
    <property type="entry name" value="Sperm-assoc_Ag8"/>
</dbReference>
<accession>A0A8C9R8H4</accession>
<proteinExistence type="predicted"/>
<reference evidence="1 2" key="1">
    <citation type="submission" date="2019-04" db="EMBL/GenBank/DDBJ databases">
        <authorList>
            <consortium name="Wellcome Sanger Institute Data Sharing"/>
        </authorList>
    </citation>
    <scope>NUCLEOTIDE SEQUENCE [LARGE SCALE GENOMIC DNA]</scope>
</reference>
<dbReference type="GO" id="GO:0045944">
    <property type="term" value="P:positive regulation of transcription by RNA polymerase II"/>
    <property type="evidence" value="ECO:0007669"/>
    <property type="project" value="TreeGrafter"/>
</dbReference>
<dbReference type="Ensembl" id="ENSSFOT00015007161.2">
    <property type="protein sequence ID" value="ENSSFOP00015007052.1"/>
    <property type="gene ID" value="ENSSFOG00015004667.2"/>
</dbReference>
<evidence type="ECO:0000313" key="1">
    <source>
        <dbReference type="Ensembl" id="ENSSFOP00015007052.1"/>
    </source>
</evidence>
<name>A0A8C9R8H4_SCLFO</name>
<sequence length="213" mass="24338">MNVRERGTFAEKTSQGRMMKSSEDVVVGKKSRAKCLLHNWVEERATASLDKEENIHKRGHKGILTLDFLSKFQGVSAVKAAFTPPRGPGVREKGIREELLKKQLYETIGEKVLEEFNFIPSSTEYVSSAKRDYDVEGFESTIPPPSQEHDYRNEEAITFWSDNHDKITGVSAVRTRDTPFKKNCTFSTPISEQLFEDMPRTLEPDPRTCTRYS</sequence>
<evidence type="ECO:0000313" key="2">
    <source>
        <dbReference type="Proteomes" id="UP000694397"/>
    </source>
</evidence>
<dbReference type="GO" id="GO:0008017">
    <property type="term" value="F:microtubule binding"/>
    <property type="evidence" value="ECO:0007669"/>
    <property type="project" value="InterPro"/>
</dbReference>
<dbReference type="Pfam" id="PF22584">
    <property type="entry name" value="CFAP143"/>
    <property type="match status" value="1"/>
</dbReference>
<dbReference type="GO" id="GO:0005737">
    <property type="term" value="C:cytoplasm"/>
    <property type="evidence" value="ECO:0007669"/>
    <property type="project" value="TreeGrafter"/>
</dbReference>
<organism evidence="1 2">
    <name type="scientific">Scleropages formosus</name>
    <name type="common">Asian bonytongue</name>
    <name type="synonym">Osteoglossum formosum</name>
    <dbReference type="NCBI Taxonomy" id="113540"/>
    <lineage>
        <taxon>Eukaryota</taxon>
        <taxon>Metazoa</taxon>
        <taxon>Chordata</taxon>
        <taxon>Craniata</taxon>
        <taxon>Vertebrata</taxon>
        <taxon>Euteleostomi</taxon>
        <taxon>Actinopterygii</taxon>
        <taxon>Neopterygii</taxon>
        <taxon>Teleostei</taxon>
        <taxon>Osteoglossocephala</taxon>
        <taxon>Osteoglossomorpha</taxon>
        <taxon>Osteoglossiformes</taxon>
        <taxon>Osteoglossidae</taxon>
        <taxon>Scleropages</taxon>
    </lineage>
</organism>
<dbReference type="CTD" id="26206"/>
<dbReference type="AlphaFoldDB" id="A0A8C9R8H4"/>
<gene>
    <name evidence="1" type="primary">spag8</name>
</gene>
<dbReference type="OrthoDB" id="2120499at2759"/>
<dbReference type="GeneTree" id="ENSGT00640000091617"/>
<dbReference type="Proteomes" id="UP000694397">
    <property type="component" value="Chromosome 6"/>
</dbReference>
<reference evidence="1" key="2">
    <citation type="submission" date="2025-08" db="UniProtKB">
        <authorList>
            <consortium name="Ensembl"/>
        </authorList>
    </citation>
    <scope>IDENTIFICATION</scope>
</reference>
<reference evidence="1" key="3">
    <citation type="submission" date="2025-09" db="UniProtKB">
        <authorList>
            <consortium name="Ensembl"/>
        </authorList>
    </citation>
    <scope>IDENTIFICATION</scope>
</reference>
<dbReference type="PANTHER" id="PTHR15510">
    <property type="entry name" value="SPERM-ASSOCIATED ANTIGEN 8"/>
    <property type="match status" value="1"/>
</dbReference>
<dbReference type="RefSeq" id="XP_018600246.1">
    <property type="nucleotide sequence ID" value="XM_018744730.2"/>
</dbReference>
<dbReference type="GO" id="GO:0005634">
    <property type="term" value="C:nucleus"/>
    <property type="evidence" value="ECO:0007669"/>
    <property type="project" value="TreeGrafter"/>
</dbReference>
<dbReference type="KEGG" id="sfm:108929895"/>